<evidence type="ECO:0000256" key="5">
    <source>
        <dbReference type="ARBA" id="ARBA00023004"/>
    </source>
</evidence>
<gene>
    <name evidence="7" type="primary">tauD</name>
    <name evidence="7" type="ORF">NT2_13_00300</name>
</gene>
<dbReference type="eggNOG" id="COG2175">
    <property type="taxonomic scope" value="Bacteria"/>
</dbReference>
<dbReference type="RefSeq" id="WP_021691761.1">
    <property type="nucleotide sequence ID" value="NZ_BASZ01000013.1"/>
</dbReference>
<evidence type="ECO:0000256" key="3">
    <source>
        <dbReference type="ARBA" id="ARBA00022964"/>
    </source>
</evidence>
<dbReference type="KEGG" id="ntd:EGO55_19765"/>
<dbReference type="AlphaFoldDB" id="U3A859"/>
<evidence type="ECO:0000256" key="2">
    <source>
        <dbReference type="ARBA" id="ARBA00022723"/>
    </source>
</evidence>
<dbReference type="PANTHER" id="PTHR30468">
    <property type="entry name" value="ALPHA-KETOGLUTARATE-DEPENDENT SULFONATE DIOXYGENASE"/>
    <property type="match status" value="1"/>
</dbReference>
<reference evidence="7" key="1">
    <citation type="submission" date="2013-09" db="EMBL/GenBank/DDBJ databases">
        <title>Whole genome shotgun sequence of Novosphingobium tardaugens NBRC 16725.</title>
        <authorList>
            <person name="Isaki S."/>
            <person name="Hosoyama A."/>
            <person name="Tsuchikane K."/>
            <person name="Katsumata H."/>
            <person name="Ando Y."/>
            <person name="Yamazaki S."/>
            <person name="Fujita N."/>
        </authorList>
    </citation>
    <scope>NUCLEOTIDE SEQUENCE [LARGE SCALE GENOMIC DNA]</scope>
    <source>
        <strain evidence="7">NBRC 16725</strain>
    </source>
</reference>
<evidence type="ECO:0000313" key="7">
    <source>
        <dbReference type="EMBL" id="GAD50943.1"/>
    </source>
</evidence>
<dbReference type="GO" id="GO:0005737">
    <property type="term" value="C:cytoplasm"/>
    <property type="evidence" value="ECO:0007669"/>
    <property type="project" value="TreeGrafter"/>
</dbReference>
<organism evidence="7 8">
    <name type="scientific">Caenibius tardaugens NBRC 16725</name>
    <dbReference type="NCBI Taxonomy" id="1219035"/>
    <lineage>
        <taxon>Bacteria</taxon>
        <taxon>Pseudomonadati</taxon>
        <taxon>Pseudomonadota</taxon>
        <taxon>Alphaproteobacteria</taxon>
        <taxon>Sphingomonadales</taxon>
        <taxon>Erythrobacteraceae</taxon>
        <taxon>Caenibius</taxon>
    </lineage>
</organism>
<dbReference type="Gene3D" id="3.60.130.10">
    <property type="entry name" value="Clavaminate synthase-like"/>
    <property type="match status" value="1"/>
</dbReference>
<dbReference type="EMBL" id="BASZ01000013">
    <property type="protein sequence ID" value="GAD50943.1"/>
    <property type="molecule type" value="Genomic_DNA"/>
</dbReference>
<evidence type="ECO:0000313" key="8">
    <source>
        <dbReference type="Proteomes" id="UP000016568"/>
    </source>
</evidence>
<dbReference type="InterPro" id="IPR051323">
    <property type="entry name" value="AtsK-like"/>
</dbReference>
<evidence type="ECO:0000256" key="1">
    <source>
        <dbReference type="ARBA" id="ARBA00005896"/>
    </source>
</evidence>
<comment type="caution">
    <text evidence="7">The sequence shown here is derived from an EMBL/GenBank/DDBJ whole genome shotgun (WGS) entry which is preliminary data.</text>
</comment>
<keyword evidence="4" id="KW-0560">Oxidoreductase</keyword>
<dbReference type="Pfam" id="PF02668">
    <property type="entry name" value="TauD"/>
    <property type="match status" value="1"/>
</dbReference>
<proteinExistence type="inferred from homology"/>
<dbReference type="Proteomes" id="UP000016568">
    <property type="component" value="Unassembled WGS sequence"/>
</dbReference>
<dbReference type="GO" id="GO:0046872">
    <property type="term" value="F:metal ion binding"/>
    <property type="evidence" value="ECO:0007669"/>
    <property type="project" value="UniProtKB-KW"/>
</dbReference>
<comment type="similarity">
    <text evidence="1">Belongs to the TfdA dioxygenase family.</text>
</comment>
<feature type="domain" description="TauD/TfdA-like" evidence="6">
    <location>
        <begin position="23"/>
        <end position="281"/>
    </location>
</feature>
<sequence length="291" mass="32538">MNALPKFTIPAHATFDTLEVIRLEANVGAEIRGLDLRVPPTEVVATLLRDLLWRHQVLFFRDTGLDDSGQSAVARVFGPPVADSIARRRGVKDEEVTPMHSGPYANAYYGTPWHADATYLEKPYLASVLRSVIAPELGGDTIYASGISAYEALPKDVKRQIEGLTAIHRPNGKAYKLIEDKADLDDYLKQYCGVVHPIVTTHPYSGKKVLYVNEGFTHEIVGLPEDEGKDLLEYLVRRFYEPEHQVRFKWQTGSLAIWDNRAVQHKGIADYGYARRELVRVVAGGDRPIAA</sequence>
<keyword evidence="2" id="KW-0479">Metal-binding</keyword>
<dbReference type="OrthoDB" id="7209371at2"/>
<keyword evidence="3 7" id="KW-0223">Dioxygenase</keyword>
<evidence type="ECO:0000259" key="6">
    <source>
        <dbReference type="Pfam" id="PF02668"/>
    </source>
</evidence>
<protein>
    <submittedName>
        <fullName evidence="7">Alpha-ketoglutarate-dependent taurine dioxygenase</fullName>
    </submittedName>
</protein>
<accession>U3A859</accession>
<dbReference type="GO" id="GO:0016706">
    <property type="term" value="F:2-oxoglutarate-dependent dioxygenase activity"/>
    <property type="evidence" value="ECO:0007669"/>
    <property type="project" value="TreeGrafter"/>
</dbReference>
<evidence type="ECO:0000256" key="4">
    <source>
        <dbReference type="ARBA" id="ARBA00023002"/>
    </source>
</evidence>
<keyword evidence="5" id="KW-0408">Iron</keyword>
<dbReference type="PANTHER" id="PTHR30468:SF1">
    <property type="entry name" value="ALPHA-KETOGLUTARATE-DEPENDENT SULFONATE DIOXYGENASE"/>
    <property type="match status" value="1"/>
</dbReference>
<dbReference type="InterPro" id="IPR042098">
    <property type="entry name" value="TauD-like_sf"/>
</dbReference>
<name>U3A859_9SPHN</name>
<keyword evidence="8" id="KW-1185">Reference proteome</keyword>
<dbReference type="InterPro" id="IPR003819">
    <property type="entry name" value="TauD/TfdA-like"/>
</dbReference>
<dbReference type="SUPFAM" id="SSF51197">
    <property type="entry name" value="Clavaminate synthase-like"/>
    <property type="match status" value="1"/>
</dbReference>